<proteinExistence type="predicted"/>
<dbReference type="PATRIC" id="fig|997883.3.peg.1846"/>
<reference evidence="1 2" key="1">
    <citation type="submission" date="2012-02" db="EMBL/GenBank/DDBJ databases">
        <title>The Genome Sequence of Bacteroides fragilis CL07T12C05.</title>
        <authorList>
            <consortium name="The Broad Institute Genome Sequencing Platform"/>
            <person name="Earl A."/>
            <person name="Ward D."/>
            <person name="Feldgarden M."/>
            <person name="Gevers D."/>
            <person name="Zitomersky N.L."/>
            <person name="Coyne M.J."/>
            <person name="Comstock L.E."/>
            <person name="Young S.K."/>
            <person name="Zeng Q."/>
            <person name="Gargeya S."/>
            <person name="Fitzgerald M."/>
            <person name="Haas B."/>
            <person name="Abouelleil A."/>
            <person name="Alvarado L."/>
            <person name="Arachchi H.M."/>
            <person name="Berlin A."/>
            <person name="Chapman S.B."/>
            <person name="Gearin G."/>
            <person name="Goldberg J."/>
            <person name="Griggs A."/>
            <person name="Gujja S."/>
            <person name="Hansen M."/>
            <person name="Heiman D."/>
            <person name="Howarth C."/>
            <person name="Larimer J."/>
            <person name="Lui A."/>
            <person name="MacDonald P.J.P."/>
            <person name="McCowen C."/>
            <person name="Montmayeur A."/>
            <person name="Murphy C."/>
            <person name="Neiman D."/>
            <person name="Pearson M."/>
            <person name="Priest M."/>
            <person name="Roberts A."/>
            <person name="Saif S."/>
            <person name="Shea T."/>
            <person name="Sisk P."/>
            <person name="Stolte C."/>
            <person name="Sykes S."/>
            <person name="Wortman J."/>
            <person name="Nusbaum C."/>
            <person name="Birren B."/>
        </authorList>
    </citation>
    <scope>NUCLEOTIDE SEQUENCE [LARGE SCALE GENOMIC DNA]</scope>
    <source>
        <strain evidence="1 2">CL07T12C05</strain>
    </source>
</reference>
<organism evidence="1 2">
    <name type="scientific">Bacteroides fragilis CL07T12C05</name>
    <dbReference type="NCBI Taxonomy" id="997883"/>
    <lineage>
        <taxon>Bacteria</taxon>
        <taxon>Pseudomonadati</taxon>
        <taxon>Bacteroidota</taxon>
        <taxon>Bacteroidia</taxon>
        <taxon>Bacteroidales</taxon>
        <taxon>Bacteroidaceae</taxon>
        <taxon>Bacteroides</taxon>
    </lineage>
</organism>
<comment type="caution">
    <text evidence="1">The sequence shown here is derived from an EMBL/GenBank/DDBJ whole genome shotgun (WGS) entry which is preliminary data.</text>
</comment>
<dbReference type="AlphaFoldDB" id="A0A0E2B3U8"/>
<name>A0A0E2B3U8_BACFG</name>
<evidence type="ECO:0000313" key="1">
    <source>
        <dbReference type="EMBL" id="EIY97943.1"/>
    </source>
</evidence>
<dbReference type="HOGENOM" id="CLU_3180118_0_0_10"/>
<sequence length="46" mass="5162">MKIEGGRVNILKKCTEFVIRVIKAHHIPALSDDQSLNLCVKSNIKT</sequence>
<dbReference type="EMBL" id="AGXN01000009">
    <property type="protein sequence ID" value="EIY97943.1"/>
    <property type="molecule type" value="Genomic_DNA"/>
</dbReference>
<protein>
    <submittedName>
        <fullName evidence="1">Uncharacterized protein</fullName>
    </submittedName>
</protein>
<evidence type="ECO:0000313" key="2">
    <source>
        <dbReference type="Proteomes" id="UP000003879"/>
    </source>
</evidence>
<accession>A0A0E2B3U8</accession>
<gene>
    <name evidence="1" type="ORF">HMPREF1056_01765</name>
</gene>
<dbReference type="Proteomes" id="UP000003879">
    <property type="component" value="Unassembled WGS sequence"/>
</dbReference>